<dbReference type="EMBL" id="LGIA01000190">
    <property type="protein sequence ID" value="KOH43354.1"/>
    <property type="molecule type" value="Genomic_DNA"/>
</dbReference>
<evidence type="ECO:0000313" key="2">
    <source>
        <dbReference type="Proteomes" id="UP000036958"/>
    </source>
</evidence>
<name>A0A0L8V4J8_9BACT</name>
<keyword evidence="2" id="KW-1185">Reference proteome</keyword>
<dbReference type="Proteomes" id="UP000036958">
    <property type="component" value="Unassembled WGS sequence"/>
</dbReference>
<protein>
    <submittedName>
        <fullName evidence="1">Uncharacterized protein</fullName>
    </submittedName>
</protein>
<sequence>MLPTKYPAIIKATDTIATDNHPVFSMFLFFDCIIKLKPGKAD</sequence>
<dbReference type="STRING" id="1409788.NC99_37810"/>
<proteinExistence type="predicted"/>
<comment type="caution">
    <text evidence="1">The sequence shown here is derived from an EMBL/GenBank/DDBJ whole genome shotgun (WGS) entry which is preliminary data.</text>
</comment>
<accession>A0A0L8V4J8</accession>
<dbReference type="AlphaFoldDB" id="A0A0L8V4J8"/>
<reference evidence="2" key="1">
    <citation type="submission" date="2015-07" db="EMBL/GenBank/DDBJ databases">
        <title>Genome sequencing of Sunxiuqinia dokdonensis strain SK.</title>
        <authorList>
            <person name="Ahn S."/>
            <person name="Kim B.-C."/>
        </authorList>
    </citation>
    <scope>NUCLEOTIDE SEQUENCE [LARGE SCALE GENOMIC DNA]</scope>
    <source>
        <strain evidence="2">SK</strain>
    </source>
</reference>
<evidence type="ECO:0000313" key="1">
    <source>
        <dbReference type="EMBL" id="KOH43354.1"/>
    </source>
</evidence>
<organism evidence="1 2">
    <name type="scientific">Sunxiuqinia dokdonensis</name>
    <dbReference type="NCBI Taxonomy" id="1409788"/>
    <lineage>
        <taxon>Bacteria</taxon>
        <taxon>Pseudomonadati</taxon>
        <taxon>Bacteroidota</taxon>
        <taxon>Bacteroidia</taxon>
        <taxon>Marinilabiliales</taxon>
        <taxon>Prolixibacteraceae</taxon>
        <taxon>Sunxiuqinia</taxon>
    </lineage>
</organism>
<gene>
    <name evidence="1" type="ORF">NC99_37810</name>
</gene>